<evidence type="ECO:0000256" key="1">
    <source>
        <dbReference type="SAM" id="MobiDB-lite"/>
    </source>
</evidence>
<sequence>MNSPFRLVESFDAKTMTAPLRQPFGLPGGDEFALRFVDASLAIEDNIFEVEQPGGEVSEEDKSDILSLDEALQPVPFGELDETMDVPLSNQDKGFPAAVLNDAKALGENSLSATAKAEEIRGNQNQIASLIKKEMFQIGRGHQALSADKPVTSSSATIGQNNKTTAPVPFADVGPADLKLFLDNRLNSSRGEKRDAKLTGQEDGAFPVARSVTQVVQAPSTIAAYPMINNIADTATVVRTHAVTAPTQPILDTGMDDQWIARLGDEIGKLTGEKATLNFQLKPHNLGRLHIEILSDAAGNSVRMDTDNEAAKLLILGAQGRLEQDIRLAGSKLVRVDVTHQEQSGSQPDQQGTESQGRDAGLDGRKSPSANGHIADTKLLATPDFGGTSSSVGARYA</sequence>
<dbReference type="RefSeq" id="WP_207988297.1">
    <property type="nucleotide sequence ID" value="NZ_CP071794.1"/>
</dbReference>
<feature type="region of interest" description="Disordered" evidence="1">
    <location>
        <begin position="146"/>
        <end position="169"/>
    </location>
</feature>
<organism evidence="3 4">
    <name type="scientific">Parasphingorhabdus cellanae</name>
    <dbReference type="NCBI Taxonomy" id="2806553"/>
    <lineage>
        <taxon>Bacteria</taxon>
        <taxon>Pseudomonadati</taxon>
        <taxon>Pseudomonadota</taxon>
        <taxon>Alphaproteobacteria</taxon>
        <taxon>Sphingomonadales</taxon>
        <taxon>Sphingomonadaceae</taxon>
        <taxon>Parasphingorhabdus</taxon>
    </lineage>
</organism>
<dbReference type="InterPro" id="IPR038610">
    <property type="entry name" value="FliK-like_C_sf"/>
</dbReference>
<name>A0ABX7T7J9_9SPHN</name>
<protein>
    <submittedName>
        <fullName evidence="3">Flagellar hook-length control protein FliK</fullName>
    </submittedName>
</protein>
<evidence type="ECO:0000313" key="4">
    <source>
        <dbReference type="Proteomes" id="UP000663923"/>
    </source>
</evidence>
<accession>A0ABX7T7J9</accession>
<keyword evidence="3" id="KW-0969">Cilium</keyword>
<feature type="domain" description="Flagellar hook-length control protein-like C-terminal" evidence="2">
    <location>
        <begin position="274"/>
        <end position="346"/>
    </location>
</feature>
<feature type="compositionally biased region" description="Polar residues" evidence="1">
    <location>
        <begin position="151"/>
        <end position="165"/>
    </location>
</feature>
<evidence type="ECO:0000259" key="2">
    <source>
        <dbReference type="Pfam" id="PF02120"/>
    </source>
</evidence>
<keyword evidence="3" id="KW-0282">Flagellum</keyword>
<keyword evidence="3" id="KW-0966">Cell projection</keyword>
<dbReference type="InterPro" id="IPR021136">
    <property type="entry name" value="Flagellar_hook_control-like_C"/>
</dbReference>
<feature type="compositionally biased region" description="Basic and acidic residues" evidence="1">
    <location>
        <begin position="356"/>
        <end position="366"/>
    </location>
</feature>
<keyword evidence="4" id="KW-1185">Reference proteome</keyword>
<dbReference type="Gene3D" id="3.30.750.140">
    <property type="match status" value="1"/>
</dbReference>
<gene>
    <name evidence="3" type="ORF">J4G78_02455</name>
</gene>
<feature type="compositionally biased region" description="Polar residues" evidence="1">
    <location>
        <begin position="341"/>
        <end position="355"/>
    </location>
</feature>
<dbReference type="EMBL" id="CP071794">
    <property type="protein sequence ID" value="QTD56477.1"/>
    <property type="molecule type" value="Genomic_DNA"/>
</dbReference>
<feature type="region of interest" description="Disordered" evidence="1">
    <location>
        <begin position="339"/>
        <end position="397"/>
    </location>
</feature>
<reference evidence="3 4" key="1">
    <citation type="submission" date="2021-03" db="EMBL/GenBank/DDBJ databases">
        <title>Complete genome of Parasphingorhabdus_sp.JHSY0214.</title>
        <authorList>
            <person name="Yoo J.H."/>
            <person name="Bae J.W."/>
        </authorList>
    </citation>
    <scope>NUCLEOTIDE SEQUENCE [LARGE SCALE GENOMIC DNA]</scope>
    <source>
        <strain evidence="3 4">JHSY0214</strain>
    </source>
</reference>
<dbReference type="Proteomes" id="UP000663923">
    <property type="component" value="Chromosome"/>
</dbReference>
<dbReference type="Pfam" id="PF02120">
    <property type="entry name" value="Flg_hook"/>
    <property type="match status" value="1"/>
</dbReference>
<feature type="compositionally biased region" description="Polar residues" evidence="1">
    <location>
        <begin position="387"/>
        <end position="397"/>
    </location>
</feature>
<proteinExistence type="predicted"/>
<evidence type="ECO:0000313" key="3">
    <source>
        <dbReference type="EMBL" id="QTD56477.1"/>
    </source>
</evidence>